<sequence length="672" mass="75773">MDVTSLSMVLDPSTNRKIINSSYRIIKKIGQGQYGKVLLGEVIRDPKNDTANSKVPIRSDTVAIKTINRIDKSKLITKSYLSQTTKIKREIQIMKECNHPNVVKLYQVIDDLKFDKILLILEYCKFGEIDWKHYNHYYEKYQTHYDRKPLTINKILRDVVNGLEYLHDFKKIIHRDLKPSNLLIAEDNTIKISDFGVSLILQNNADDQKELSKIMGTPIFYAPELCQFVNNRLSLISKEDSNQVKKVSIDKRIDIWSLGVTLYCLIFNDLPFNGFNEFELFKNIVREELKFPKIKQTSRVTDSDVKELKLLKDLIRKLLTKNPDDRISLEEIKNHQFTTYDLNPGERRSFLNLNNNLFTAKLVTQELKKEAISTDASNIDLSTKIKKLFGAGPKKPAKDPETSSILSTVSENTAAPISSVDIKNLEPLDDLLDSYLDDSSSFTSDIDEEDVVVDTTNITSSPKTAVYGRSPTKSTSSLRAPSSPKSINSIKTPVTPTNNNSITIGASSPSTSSFKSFFSPSRRFFSRNKSKGKNGDTKGQERQEPQPTISSLSSPEKKQKNPMEEKRNPTSNHQHSRTTSRKNSMGSLSSGYKLSKITSSSSSLNLHAYLTDDNLSLASGSEDGAADDTIETVEDEDSDDEGEGVNDTLILNDDSEIFRNYKSMNQYLDGLD</sequence>
<dbReference type="GO" id="GO:0005737">
    <property type="term" value="C:cytoplasm"/>
    <property type="evidence" value="ECO:0007669"/>
    <property type="project" value="TreeGrafter"/>
</dbReference>
<keyword evidence="3" id="KW-0808">Transferase</keyword>
<feature type="domain" description="Protein kinase" evidence="2">
    <location>
        <begin position="23"/>
        <end position="338"/>
    </location>
</feature>
<reference evidence="4" key="1">
    <citation type="submission" date="2016-05" db="EMBL/GenBank/DDBJ databases">
        <title>Comparative genomics of biotechnologically important yeasts.</title>
        <authorList>
            <consortium name="DOE Joint Genome Institute"/>
            <person name="Riley R."/>
            <person name="Haridas S."/>
            <person name="Wolfe K.H."/>
            <person name="Lopes M.R."/>
            <person name="Hittinger C.T."/>
            <person name="Goker M."/>
            <person name="Salamov A."/>
            <person name="Wisecaver J."/>
            <person name="Long T.M."/>
            <person name="Aerts A.L."/>
            <person name="Barry K."/>
            <person name="Choi C."/>
            <person name="Clum A."/>
            <person name="Coughlan A.Y."/>
            <person name="Deshpande S."/>
            <person name="Douglass A.P."/>
            <person name="Hanson S.J."/>
            <person name="Klenk H.-P."/>
            <person name="Labutti K."/>
            <person name="Lapidus A."/>
            <person name="Lindquist E."/>
            <person name="Lipzen A."/>
            <person name="Meier-Kolthoff J.P."/>
            <person name="Ohm R.A."/>
            <person name="Otillar R.P."/>
            <person name="Pangilinan J."/>
            <person name="Peng Y."/>
            <person name="Rokas A."/>
            <person name="Rosa C.A."/>
            <person name="Scheuner C."/>
            <person name="Sibirny A.A."/>
            <person name="Slot J.C."/>
            <person name="Stielow J.B."/>
            <person name="Sun H."/>
            <person name="Kurtzman C.P."/>
            <person name="Blackwell M."/>
            <person name="Grigoriev I.V."/>
            <person name="Jeffries T.W."/>
        </authorList>
    </citation>
    <scope>NUCLEOTIDE SEQUENCE [LARGE SCALE GENOMIC DNA]</scope>
    <source>
        <strain evidence="4">NRRL Y-17324</strain>
    </source>
</reference>
<dbReference type="Pfam" id="PF00069">
    <property type="entry name" value="Pkinase"/>
    <property type="match status" value="1"/>
</dbReference>
<dbReference type="RefSeq" id="XP_020061898.1">
    <property type="nucleotide sequence ID" value="XM_020210676.1"/>
</dbReference>
<dbReference type="GeneID" id="30984812"/>
<dbReference type="SMART" id="SM00220">
    <property type="entry name" value="S_TKc"/>
    <property type="match status" value="1"/>
</dbReference>
<feature type="region of interest" description="Disordered" evidence="1">
    <location>
        <begin position="455"/>
        <end position="591"/>
    </location>
</feature>
<dbReference type="InterPro" id="IPR011009">
    <property type="entry name" value="Kinase-like_dom_sf"/>
</dbReference>
<feature type="region of interest" description="Disordered" evidence="1">
    <location>
        <begin position="617"/>
        <end position="647"/>
    </location>
</feature>
<dbReference type="GO" id="GO:0004674">
    <property type="term" value="F:protein serine/threonine kinase activity"/>
    <property type="evidence" value="ECO:0007669"/>
    <property type="project" value="InterPro"/>
</dbReference>
<feature type="compositionally biased region" description="Basic and acidic residues" evidence="1">
    <location>
        <begin position="533"/>
        <end position="544"/>
    </location>
</feature>
<dbReference type="GO" id="GO:0005524">
    <property type="term" value="F:ATP binding"/>
    <property type="evidence" value="ECO:0007669"/>
    <property type="project" value="InterPro"/>
</dbReference>
<name>A0A1E4SBD5_9ASCO</name>
<evidence type="ECO:0000313" key="4">
    <source>
        <dbReference type="Proteomes" id="UP000094285"/>
    </source>
</evidence>
<feature type="compositionally biased region" description="Acidic residues" evidence="1">
    <location>
        <begin position="624"/>
        <end position="644"/>
    </location>
</feature>
<dbReference type="PROSITE" id="PS50011">
    <property type="entry name" value="PROTEIN_KINASE_DOM"/>
    <property type="match status" value="1"/>
</dbReference>
<keyword evidence="4" id="KW-1185">Reference proteome</keyword>
<dbReference type="InterPro" id="IPR008271">
    <property type="entry name" value="Ser/Thr_kinase_AS"/>
</dbReference>
<evidence type="ECO:0000259" key="2">
    <source>
        <dbReference type="PROSITE" id="PS50011"/>
    </source>
</evidence>
<evidence type="ECO:0000256" key="1">
    <source>
        <dbReference type="SAM" id="MobiDB-lite"/>
    </source>
</evidence>
<feature type="compositionally biased region" description="Polar residues" evidence="1">
    <location>
        <begin position="471"/>
        <end position="506"/>
    </location>
</feature>
<dbReference type="PROSITE" id="PS00108">
    <property type="entry name" value="PROTEIN_KINASE_ST"/>
    <property type="match status" value="1"/>
</dbReference>
<evidence type="ECO:0000313" key="3">
    <source>
        <dbReference type="EMBL" id="ODV76776.1"/>
    </source>
</evidence>
<organism evidence="3 4">
    <name type="scientific">Suhomyces tanzawaensis NRRL Y-17324</name>
    <dbReference type="NCBI Taxonomy" id="984487"/>
    <lineage>
        <taxon>Eukaryota</taxon>
        <taxon>Fungi</taxon>
        <taxon>Dikarya</taxon>
        <taxon>Ascomycota</taxon>
        <taxon>Saccharomycotina</taxon>
        <taxon>Pichiomycetes</taxon>
        <taxon>Debaryomycetaceae</taxon>
        <taxon>Suhomyces</taxon>
    </lineage>
</organism>
<dbReference type="Proteomes" id="UP000094285">
    <property type="component" value="Unassembled WGS sequence"/>
</dbReference>
<dbReference type="PANTHER" id="PTHR24348:SF72">
    <property type="entry name" value="SERINE_THREONINE PROTEIN KINASE"/>
    <property type="match status" value="1"/>
</dbReference>
<dbReference type="GO" id="GO:0010506">
    <property type="term" value="P:regulation of autophagy"/>
    <property type="evidence" value="ECO:0007669"/>
    <property type="project" value="InterPro"/>
</dbReference>
<dbReference type="STRING" id="984487.A0A1E4SBD5"/>
<gene>
    <name evidence="3" type="ORF">CANTADRAFT_57276</name>
</gene>
<protein>
    <submittedName>
        <fullName evidence="3">Kinase-like protein</fullName>
    </submittedName>
</protein>
<keyword evidence="3" id="KW-0418">Kinase</keyword>
<feature type="compositionally biased region" description="Basic and acidic residues" evidence="1">
    <location>
        <begin position="555"/>
        <end position="568"/>
    </location>
</feature>
<dbReference type="SUPFAM" id="SSF56112">
    <property type="entry name" value="Protein kinase-like (PK-like)"/>
    <property type="match status" value="1"/>
</dbReference>
<dbReference type="EMBL" id="KV453917">
    <property type="protein sequence ID" value="ODV76776.1"/>
    <property type="molecule type" value="Genomic_DNA"/>
</dbReference>
<dbReference type="InterPro" id="IPR000719">
    <property type="entry name" value="Prot_kinase_dom"/>
</dbReference>
<dbReference type="AlphaFoldDB" id="A0A1E4SBD5"/>
<dbReference type="Gene3D" id="1.10.510.10">
    <property type="entry name" value="Transferase(Phosphotransferase) domain 1"/>
    <property type="match status" value="1"/>
</dbReference>
<accession>A0A1E4SBD5</accession>
<dbReference type="CDD" id="cd14008">
    <property type="entry name" value="STKc_LKB1_CaMKK"/>
    <property type="match status" value="1"/>
</dbReference>
<dbReference type="PANTHER" id="PTHR24348">
    <property type="entry name" value="SERINE/THREONINE-PROTEIN KINASE UNC-51-RELATED"/>
    <property type="match status" value="1"/>
</dbReference>
<feature type="compositionally biased region" description="Low complexity" evidence="1">
    <location>
        <begin position="507"/>
        <end position="523"/>
    </location>
</feature>
<dbReference type="InterPro" id="IPR045269">
    <property type="entry name" value="Atg1-like"/>
</dbReference>
<proteinExistence type="predicted"/>
<dbReference type="OrthoDB" id="68483at2759"/>
<feature type="compositionally biased region" description="Polar residues" evidence="1">
    <location>
        <begin position="545"/>
        <end position="554"/>
    </location>
</feature>